<keyword evidence="6 8" id="KW-1133">Transmembrane helix</keyword>
<evidence type="ECO:0000313" key="11">
    <source>
        <dbReference type="Proteomes" id="UP000031307"/>
    </source>
</evidence>
<proteinExistence type="predicted"/>
<keyword evidence="3" id="KW-0328">Glycosyltransferase</keyword>
<dbReference type="PATRIC" id="fig|83552.4.peg.2366"/>
<dbReference type="Pfam" id="PF13231">
    <property type="entry name" value="PMT_2"/>
    <property type="match status" value="1"/>
</dbReference>
<feature type="transmembrane region" description="Helical" evidence="8">
    <location>
        <begin position="300"/>
        <end position="316"/>
    </location>
</feature>
<accession>A0A0C1BYF3</accession>
<gene>
    <name evidence="10" type="ORF">DB43_AE00010</name>
</gene>
<dbReference type="EMBL" id="JSAM01000115">
    <property type="protein sequence ID" value="KIA76506.1"/>
    <property type="molecule type" value="Genomic_DNA"/>
</dbReference>
<evidence type="ECO:0000256" key="4">
    <source>
        <dbReference type="ARBA" id="ARBA00022679"/>
    </source>
</evidence>
<name>A0A0C1BYF3_9BACT</name>
<evidence type="ECO:0000256" key="2">
    <source>
        <dbReference type="ARBA" id="ARBA00022475"/>
    </source>
</evidence>
<keyword evidence="4" id="KW-0808">Transferase</keyword>
<evidence type="ECO:0000256" key="7">
    <source>
        <dbReference type="ARBA" id="ARBA00023136"/>
    </source>
</evidence>
<dbReference type="OMA" id="YSKPPMI"/>
<keyword evidence="7 8" id="KW-0472">Membrane</keyword>
<evidence type="ECO:0000256" key="5">
    <source>
        <dbReference type="ARBA" id="ARBA00022692"/>
    </source>
</evidence>
<dbReference type="GO" id="GO:0009103">
    <property type="term" value="P:lipopolysaccharide biosynthetic process"/>
    <property type="evidence" value="ECO:0007669"/>
    <property type="project" value="UniProtKB-ARBA"/>
</dbReference>
<dbReference type="Proteomes" id="UP000031307">
    <property type="component" value="Unassembled WGS sequence"/>
</dbReference>
<evidence type="ECO:0000256" key="6">
    <source>
        <dbReference type="ARBA" id="ARBA00022989"/>
    </source>
</evidence>
<dbReference type="AlphaFoldDB" id="A0A0C1BYF3"/>
<feature type="transmembrane region" description="Helical" evidence="8">
    <location>
        <begin position="73"/>
        <end position="93"/>
    </location>
</feature>
<reference evidence="10 11" key="1">
    <citation type="journal article" date="2014" name="Mol. Biol. Evol.">
        <title>Massive expansion of Ubiquitination-related gene families within the Chlamydiae.</title>
        <authorList>
            <person name="Domman D."/>
            <person name="Collingro A."/>
            <person name="Lagkouvardos I."/>
            <person name="Gehre L."/>
            <person name="Weinmaier T."/>
            <person name="Rattei T."/>
            <person name="Subtil A."/>
            <person name="Horn M."/>
        </authorList>
    </citation>
    <scope>NUCLEOTIDE SEQUENCE [LARGE SCALE GENOMIC DNA]</scope>
    <source>
        <strain evidence="10 11">OEW1</strain>
    </source>
</reference>
<feature type="transmembrane region" description="Helical" evidence="8">
    <location>
        <begin position="153"/>
        <end position="179"/>
    </location>
</feature>
<feature type="transmembrane region" description="Helical" evidence="8">
    <location>
        <begin position="105"/>
        <end position="125"/>
    </location>
</feature>
<evidence type="ECO:0000256" key="8">
    <source>
        <dbReference type="SAM" id="Phobius"/>
    </source>
</evidence>
<feature type="transmembrane region" description="Helical" evidence="8">
    <location>
        <begin position="191"/>
        <end position="209"/>
    </location>
</feature>
<feature type="transmembrane region" description="Helical" evidence="8">
    <location>
        <begin position="241"/>
        <end position="265"/>
    </location>
</feature>
<evidence type="ECO:0000256" key="3">
    <source>
        <dbReference type="ARBA" id="ARBA00022676"/>
    </source>
</evidence>
<dbReference type="GO" id="GO:0016763">
    <property type="term" value="F:pentosyltransferase activity"/>
    <property type="evidence" value="ECO:0007669"/>
    <property type="project" value="TreeGrafter"/>
</dbReference>
<feature type="transmembrane region" description="Helical" evidence="8">
    <location>
        <begin position="328"/>
        <end position="347"/>
    </location>
</feature>
<dbReference type="PANTHER" id="PTHR33908:SF11">
    <property type="entry name" value="MEMBRANE PROTEIN"/>
    <property type="match status" value="1"/>
</dbReference>
<evidence type="ECO:0000259" key="9">
    <source>
        <dbReference type="Pfam" id="PF13231"/>
    </source>
</evidence>
<keyword evidence="5 8" id="KW-0812">Transmembrane</keyword>
<feature type="transmembrane region" description="Helical" evidence="8">
    <location>
        <begin position="7"/>
        <end position="26"/>
    </location>
</feature>
<evidence type="ECO:0000313" key="10">
    <source>
        <dbReference type="EMBL" id="KIA76506.1"/>
    </source>
</evidence>
<feature type="domain" description="Glycosyltransferase RgtA/B/C/D-like" evidence="9">
    <location>
        <begin position="52"/>
        <end position="209"/>
    </location>
</feature>
<evidence type="ECO:0000256" key="1">
    <source>
        <dbReference type="ARBA" id="ARBA00004651"/>
    </source>
</evidence>
<protein>
    <recommendedName>
        <fullName evidence="9">Glycosyltransferase RgtA/B/C/D-like domain-containing protein</fullName>
    </recommendedName>
</protein>
<dbReference type="GO" id="GO:0005886">
    <property type="term" value="C:plasma membrane"/>
    <property type="evidence" value="ECO:0007669"/>
    <property type="project" value="UniProtKB-SubCell"/>
</dbReference>
<organism evidence="10 11">
    <name type="scientific">Parachlamydia acanthamoebae</name>
    <dbReference type="NCBI Taxonomy" id="83552"/>
    <lineage>
        <taxon>Bacteria</taxon>
        <taxon>Pseudomonadati</taxon>
        <taxon>Chlamydiota</taxon>
        <taxon>Chlamydiia</taxon>
        <taxon>Parachlamydiales</taxon>
        <taxon>Parachlamydiaceae</taxon>
        <taxon>Parachlamydia</taxon>
    </lineage>
</organism>
<keyword evidence="2" id="KW-1003">Cell membrane</keyword>
<dbReference type="PANTHER" id="PTHR33908">
    <property type="entry name" value="MANNOSYLTRANSFERASE YKCB-RELATED"/>
    <property type="match status" value="1"/>
</dbReference>
<comment type="caution">
    <text evidence="10">The sequence shown here is derived from an EMBL/GenBank/DDBJ whole genome shotgun (WGS) entry which is preliminary data.</text>
</comment>
<dbReference type="InterPro" id="IPR050297">
    <property type="entry name" value="LipidA_mod_glycosyltrf_83"/>
</dbReference>
<comment type="subcellular location">
    <subcellularLocation>
        <location evidence="1">Cell membrane</location>
        <topology evidence="1">Multi-pass membrane protein</topology>
    </subcellularLocation>
</comment>
<dbReference type="RefSeq" id="WP_013924107.1">
    <property type="nucleotide sequence ID" value="NZ_JSAM01000115.1"/>
</dbReference>
<feature type="transmembrane region" description="Helical" evidence="8">
    <location>
        <begin position="271"/>
        <end position="293"/>
    </location>
</feature>
<sequence length="505" mass="57166">MSEKKTIILLISLLLLKAACMVWVISTGEIGLGPDEAQYWTWSQALDWGYYSKPPGIAWQIWSGTQFFGNTELGVRFASILSGVILPLLVYGLARACALLPRTAFWAALIMALTPLGVMGSLLAITDVGMMIFWTAACIVIVRALERHAEPSYVLIGTCIFLGALFKWPIYFLWIWILLGWYFFSNLRSKHLLGGMLISLLGLLPSLAWNTSHRWATFHHVFSTVQGAENRALFQGNVLDFIGAQAVLISPLLFIFLISALVYSFRHPLKPSLFFCAFSSFVTLAIFCAYALLKKMQGNWCIFIYPTLIVYLSWYLCEKVTWGKKALVVSLALSVVLAGVGLSIPFLQSHNIANPHIPYKASPFKHNVGWKRMQVALDQQGYHAHEHFLFGDRYQMSSLLSFYNTGQKRAYFFNLDGIRKNQFSFWPDMSHEQVGKTGFFAHVENIPFHEGEEIAFHEKLSPYFEHVEFLGAFPIFEAYNQPVKRLLLFKCSVFLGKQPSEGAGW</sequence>
<dbReference type="InterPro" id="IPR038731">
    <property type="entry name" value="RgtA/B/C-like"/>
</dbReference>